<name>A0A3M7PWV9_BRAPC</name>
<feature type="transmembrane region" description="Helical" evidence="1">
    <location>
        <begin position="139"/>
        <end position="158"/>
    </location>
</feature>
<keyword evidence="1" id="KW-1133">Transmembrane helix</keyword>
<reference evidence="2 3" key="1">
    <citation type="journal article" date="2018" name="Sci. Rep.">
        <title>Genomic signatures of local adaptation to the degree of environmental predictability in rotifers.</title>
        <authorList>
            <person name="Franch-Gras L."/>
            <person name="Hahn C."/>
            <person name="Garcia-Roger E.M."/>
            <person name="Carmona M.J."/>
            <person name="Serra M."/>
            <person name="Gomez A."/>
        </authorList>
    </citation>
    <scope>NUCLEOTIDE SEQUENCE [LARGE SCALE GENOMIC DNA]</scope>
    <source>
        <strain evidence="2">HYR1</strain>
    </source>
</reference>
<organism evidence="2 3">
    <name type="scientific">Brachionus plicatilis</name>
    <name type="common">Marine rotifer</name>
    <name type="synonym">Brachionus muelleri</name>
    <dbReference type="NCBI Taxonomy" id="10195"/>
    <lineage>
        <taxon>Eukaryota</taxon>
        <taxon>Metazoa</taxon>
        <taxon>Spiralia</taxon>
        <taxon>Gnathifera</taxon>
        <taxon>Rotifera</taxon>
        <taxon>Eurotatoria</taxon>
        <taxon>Monogononta</taxon>
        <taxon>Pseudotrocha</taxon>
        <taxon>Ploima</taxon>
        <taxon>Brachionidae</taxon>
        <taxon>Brachionus</taxon>
    </lineage>
</organism>
<sequence>MEVDVEPDNNNNNYQQKKFKKDVENFMLFQNIYVINYVSMRKFVKKHKNIGFSKFTKFKLNSLFNFLHFVLFFCIELHKTEAYRIFNKLSDFLISEESQKRTLPVLTKRNSIDFRILILSLIISLDNITSMLIEMKSIYQIFLSNSSLLYIEIIYFFLSKIDFLFFQQKVIIFEEQELYK</sequence>
<proteinExistence type="predicted"/>
<accession>A0A3M7PWV9</accession>
<feature type="transmembrane region" description="Helical" evidence="1">
    <location>
        <begin position="116"/>
        <end position="133"/>
    </location>
</feature>
<keyword evidence="3" id="KW-1185">Reference proteome</keyword>
<keyword evidence="1" id="KW-0812">Transmembrane</keyword>
<evidence type="ECO:0000256" key="1">
    <source>
        <dbReference type="SAM" id="Phobius"/>
    </source>
</evidence>
<evidence type="ECO:0000313" key="2">
    <source>
        <dbReference type="EMBL" id="RNA03231.1"/>
    </source>
</evidence>
<gene>
    <name evidence="2" type="ORF">BpHYR1_050555</name>
</gene>
<dbReference type="Proteomes" id="UP000276133">
    <property type="component" value="Unassembled WGS sequence"/>
</dbReference>
<evidence type="ECO:0008006" key="4">
    <source>
        <dbReference type="Google" id="ProtNLM"/>
    </source>
</evidence>
<dbReference type="EMBL" id="REGN01008577">
    <property type="protein sequence ID" value="RNA03231.1"/>
    <property type="molecule type" value="Genomic_DNA"/>
</dbReference>
<comment type="caution">
    <text evidence="2">The sequence shown here is derived from an EMBL/GenBank/DDBJ whole genome shotgun (WGS) entry which is preliminary data.</text>
</comment>
<evidence type="ECO:0000313" key="3">
    <source>
        <dbReference type="Proteomes" id="UP000276133"/>
    </source>
</evidence>
<dbReference type="AlphaFoldDB" id="A0A3M7PWV9"/>
<protein>
    <recommendedName>
        <fullName evidence="4">Transmembrane protein</fullName>
    </recommendedName>
</protein>
<keyword evidence="1" id="KW-0472">Membrane</keyword>